<dbReference type="GeneID" id="95393161"/>
<keyword evidence="1" id="KW-0436">Ligase</keyword>
<dbReference type="RefSeq" id="WP_183656508.1">
    <property type="nucleotide sequence ID" value="NZ_BAAAXX010000162.1"/>
</dbReference>
<organism evidence="1 2">
    <name type="scientific">Nonomuraea dietziae</name>
    <dbReference type="NCBI Taxonomy" id="65515"/>
    <lineage>
        <taxon>Bacteria</taxon>
        <taxon>Bacillati</taxon>
        <taxon>Actinomycetota</taxon>
        <taxon>Actinomycetes</taxon>
        <taxon>Streptosporangiales</taxon>
        <taxon>Streptosporangiaceae</taxon>
        <taxon>Nonomuraea</taxon>
    </lineage>
</organism>
<evidence type="ECO:0000313" key="1">
    <source>
        <dbReference type="EMBL" id="MBB3731042.1"/>
    </source>
</evidence>
<dbReference type="GO" id="GO:0016874">
    <property type="term" value="F:ligase activity"/>
    <property type="evidence" value="ECO:0007669"/>
    <property type="project" value="UniProtKB-KW"/>
</dbReference>
<evidence type="ECO:0000313" key="2">
    <source>
        <dbReference type="Proteomes" id="UP000579945"/>
    </source>
</evidence>
<accession>A0A7W5VN33</accession>
<sequence length="91" mass="9623">MSTEDLLRSRGLRPGDRVVVCLPRGEHLSAAVDGAIAVGAIVTVLPAGFEVDEHIRASAARIMISDSDDAIKAAEDSRIRQVIGSRELKGS</sequence>
<dbReference type="InterPro" id="IPR042099">
    <property type="entry name" value="ANL_N_sf"/>
</dbReference>
<dbReference type="EMBL" id="JACIBV010000001">
    <property type="protein sequence ID" value="MBB3731042.1"/>
    <property type="molecule type" value="Genomic_DNA"/>
</dbReference>
<dbReference type="AlphaFoldDB" id="A0A7W5VN33"/>
<reference evidence="1 2" key="1">
    <citation type="submission" date="2020-08" db="EMBL/GenBank/DDBJ databases">
        <title>Sequencing the genomes of 1000 actinobacteria strains.</title>
        <authorList>
            <person name="Klenk H.-P."/>
        </authorList>
    </citation>
    <scope>NUCLEOTIDE SEQUENCE [LARGE SCALE GENOMIC DNA]</scope>
    <source>
        <strain evidence="1 2">DSM 44320</strain>
    </source>
</reference>
<name>A0A7W5VN33_9ACTN</name>
<dbReference type="Gene3D" id="3.40.50.12780">
    <property type="entry name" value="N-terminal domain of ligase-like"/>
    <property type="match status" value="1"/>
</dbReference>
<keyword evidence="2" id="KW-1185">Reference proteome</keyword>
<protein>
    <submittedName>
        <fullName evidence="1">Acyl-coenzyme A synthetase/AMP-(Fatty) acid ligase</fullName>
    </submittedName>
</protein>
<comment type="caution">
    <text evidence="1">The sequence shown here is derived from an EMBL/GenBank/DDBJ whole genome shotgun (WGS) entry which is preliminary data.</text>
</comment>
<dbReference type="Proteomes" id="UP000579945">
    <property type="component" value="Unassembled WGS sequence"/>
</dbReference>
<gene>
    <name evidence="1" type="ORF">FHR33_006902</name>
</gene>
<proteinExistence type="predicted"/>
<dbReference type="SUPFAM" id="SSF56801">
    <property type="entry name" value="Acetyl-CoA synthetase-like"/>
    <property type="match status" value="1"/>
</dbReference>